<organism evidence="6 7">
    <name type="scientific">Lautropia mirabilis ATCC 51599</name>
    <dbReference type="NCBI Taxonomy" id="887898"/>
    <lineage>
        <taxon>Bacteria</taxon>
        <taxon>Pseudomonadati</taxon>
        <taxon>Pseudomonadota</taxon>
        <taxon>Betaproteobacteria</taxon>
        <taxon>Burkholderiales</taxon>
        <taxon>Burkholderiaceae</taxon>
        <taxon>Lautropia</taxon>
    </lineage>
</organism>
<dbReference type="STRING" id="887898.HMPREF0551_0493"/>
<dbReference type="EMBL" id="AEQP01000002">
    <property type="protein sequence ID" value="EFV95585.1"/>
    <property type="molecule type" value="Genomic_DNA"/>
</dbReference>
<dbReference type="CDD" id="cd06470">
    <property type="entry name" value="ACD_IbpA-B_like"/>
    <property type="match status" value="1"/>
</dbReference>
<dbReference type="Proteomes" id="UP000011021">
    <property type="component" value="Unassembled WGS sequence"/>
</dbReference>
<evidence type="ECO:0000313" key="7">
    <source>
        <dbReference type="Proteomes" id="UP000011021"/>
    </source>
</evidence>
<evidence type="ECO:0000256" key="3">
    <source>
        <dbReference type="RuleBase" id="RU003616"/>
    </source>
</evidence>
<keyword evidence="7" id="KW-1185">Reference proteome</keyword>
<dbReference type="AlphaFoldDB" id="E7RUY1"/>
<dbReference type="HOGENOM" id="CLU_046737_4_2_4"/>
<dbReference type="InterPro" id="IPR037913">
    <property type="entry name" value="ACD_IbpA/B"/>
</dbReference>
<comment type="similarity">
    <text evidence="2 3">Belongs to the small heat shock protein (HSP20) family.</text>
</comment>
<evidence type="ECO:0000313" key="6">
    <source>
        <dbReference type="EMBL" id="EFV95585.1"/>
    </source>
</evidence>
<dbReference type="Gene3D" id="2.60.40.790">
    <property type="match status" value="1"/>
</dbReference>
<name>E7RUY1_9BURK</name>
<feature type="domain" description="SHSP" evidence="5">
    <location>
        <begin position="29"/>
        <end position="140"/>
    </location>
</feature>
<dbReference type="RefSeq" id="WP_005672494.1">
    <property type="nucleotide sequence ID" value="NZ_CP146288.1"/>
</dbReference>
<gene>
    <name evidence="6" type="ORF">HMPREF0551_0493</name>
</gene>
<dbReference type="PROSITE" id="PS01031">
    <property type="entry name" value="SHSP"/>
    <property type="match status" value="1"/>
</dbReference>
<dbReference type="InterPro" id="IPR002068">
    <property type="entry name" value="A-crystallin/Hsp20_dom"/>
</dbReference>
<accession>E7RUY1</accession>
<dbReference type="InterPro" id="IPR008978">
    <property type="entry name" value="HSP20-like_chaperone"/>
</dbReference>
<protein>
    <submittedName>
        <fullName evidence="6">Hsp20/alpha crystallin family protein</fullName>
    </submittedName>
</protein>
<proteinExistence type="inferred from homology"/>
<dbReference type="eggNOG" id="COG0071">
    <property type="taxonomic scope" value="Bacteria"/>
</dbReference>
<dbReference type="PANTHER" id="PTHR47062:SF1">
    <property type="entry name" value="SMALL HEAT SHOCK PROTEIN IBPA"/>
    <property type="match status" value="1"/>
</dbReference>
<feature type="region of interest" description="Disordered" evidence="4">
    <location>
        <begin position="141"/>
        <end position="167"/>
    </location>
</feature>
<evidence type="ECO:0000256" key="2">
    <source>
        <dbReference type="PROSITE-ProRule" id="PRU00285"/>
    </source>
</evidence>
<dbReference type="SUPFAM" id="SSF49764">
    <property type="entry name" value="HSP20-like chaperones"/>
    <property type="match status" value="1"/>
</dbReference>
<evidence type="ECO:0000259" key="5">
    <source>
        <dbReference type="PROSITE" id="PS01031"/>
    </source>
</evidence>
<keyword evidence="1" id="KW-0346">Stress response</keyword>
<comment type="caution">
    <text evidence="6">The sequence shown here is derived from an EMBL/GenBank/DDBJ whole genome shotgun (WGS) entry which is preliminary data.</text>
</comment>
<feature type="compositionally biased region" description="Polar residues" evidence="4">
    <location>
        <begin position="151"/>
        <end position="167"/>
    </location>
</feature>
<dbReference type="PANTHER" id="PTHR47062">
    <property type="match status" value="1"/>
</dbReference>
<evidence type="ECO:0000256" key="1">
    <source>
        <dbReference type="ARBA" id="ARBA00023016"/>
    </source>
</evidence>
<dbReference type="Pfam" id="PF00011">
    <property type="entry name" value="HSP20"/>
    <property type="match status" value="1"/>
</dbReference>
<evidence type="ECO:0000256" key="4">
    <source>
        <dbReference type="SAM" id="MobiDB-lite"/>
    </source>
</evidence>
<sequence>MNQFDFAPLYRSAIGFDRMARMLNNSLRNDAQPSYPPYNIEVFGENAYRITMAVAGFDRSEIEIEVEQDGLKITGRKRPAASQPTYLHRGIAARDFAHRFQLAEHVRVVGASMNNGLLDIDLVREIPEVMKPRRIDIADGSAAPRADVLGNPSQTQGDASTAAPQNV</sequence>
<reference evidence="6 7" key="1">
    <citation type="submission" date="2010-12" db="EMBL/GenBank/DDBJ databases">
        <authorList>
            <person name="Muzny D."/>
            <person name="Qin X."/>
            <person name="Deng J."/>
            <person name="Jiang H."/>
            <person name="Liu Y."/>
            <person name="Qu J."/>
            <person name="Song X.-Z."/>
            <person name="Zhang L."/>
            <person name="Thornton R."/>
            <person name="Coyle M."/>
            <person name="Francisco L."/>
            <person name="Jackson L."/>
            <person name="Javaid M."/>
            <person name="Korchina V."/>
            <person name="Kovar C."/>
            <person name="Mata R."/>
            <person name="Mathew T."/>
            <person name="Ngo R."/>
            <person name="Nguyen L."/>
            <person name="Nguyen N."/>
            <person name="Okwuonu G."/>
            <person name="Ongeri F."/>
            <person name="Pham C."/>
            <person name="Simmons D."/>
            <person name="Wilczek-Boney K."/>
            <person name="Hale W."/>
            <person name="Jakkamsetti A."/>
            <person name="Pham P."/>
            <person name="Ruth R."/>
            <person name="San Lucas F."/>
            <person name="Warren J."/>
            <person name="Zhang J."/>
            <person name="Zhao Z."/>
            <person name="Zhou C."/>
            <person name="Zhu D."/>
            <person name="Lee S."/>
            <person name="Bess C."/>
            <person name="Blankenburg K."/>
            <person name="Forbes L."/>
            <person name="Fu Q."/>
            <person name="Gubbala S."/>
            <person name="Hirani K."/>
            <person name="Jayaseelan J.C."/>
            <person name="Lara F."/>
            <person name="Munidasa M."/>
            <person name="Palculict T."/>
            <person name="Patil S."/>
            <person name="Pu L.-L."/>
            <person name="Saada N."/>
            <person name="Tang L."/>
            <person name="Weissenberger G."/>
            <person name="Zhu Y."/>
            <person name="Hemphill L."/>
            <person name="Shang Y."/>
            <person name="Youmans B."/>
            <person name="Ayvaz T."/>
            <person name="Ross M."/>
            <person name="Santibanez J."/>
            <person name="Aqrawi P."/>
            <person name="Gross S."/>
            <person name="Joshi V."/>
            <person name="Fowler G."/>
            <person name="Nazareth L."/>
            <person name="Reid J."/>
            <person name="Worley K."/>
            <person name="Petrosino J."/>
            <person name="Highlander S."/>
            <person name="Gibbs R."/>
        </authorList>
    </citation>
    <scope>NUCLEOTIDE SEQUENCE [LARGE SCALE GENOMIC DNA]</scope>
    <source>
        <strain evidence="6 7">ATCC 51599</strain>
    </source>
</reference>